<organism evidence="2 3">
    <name type="scientific">Ceratodon purpureus</name>
    <name type="common">Fire moss</name>
    <name type="synonym">Dicranum purpureum</name>
    <dbReference type="NCBI Taxonomy" id="3225"/>
    <lineage>
        <taxon>Eukaryota</taxon>
        <taxon>Viridiplantae</taxon>
        <taxon>Streptophyta</taxon>
        <taxon>Embryophyta</taxon>
        <taxon>Bryophyta</taxon>
        <taxon>Bryophytina</taxon>
        <taxon>Bryopsida</taxon>
        <taxon>Dicranidae</taxon>
        <taxon>Pseudoditrichales</taxon>
        <taxon>Ditrichaceae</taxon>
        <taxon>Ceratodon</taxon>
    </lineage>
</organism>
<keyword evidence="3" id="KW-1185">Reference proteome</keyword>
<protein>
    <submittedName>
        <fullName evidence="2">Uncharacterized protein</fullName>
    </submittedName>
</protein>
<comment type="caution">
    <text evidence="2">The sequence shown here is derived from an EMBL/GenBank/DDBJ whole genome shotgun (WGS) entry which is preliminary data.</text>
</comment>
<sequence length="95" mass="10801">MMTSMATNPIENPVLFHTIGRKSSRSPMALIEEHKVEVAAMWYTLPPKDNPSSAKPSPILRPPPSKKKLAPHGHDSHQELKIFRTQIFPHNDFQH</sequence>
<dbReference type="AlphaFoldDB" id="A0A8T0HPG5"/>
<dbReference type="Proteomes" id="UP000822688">
    <property type="component" value="Chromosome V"/>
</dbReference>
<feature type="region of interest" description="Disordered" evidence="1">
    <location>
        <begin position="45"/>
        <end position="79"/>
    </location>
</feature>
<name>A0A8T0HPG5_CERPU</name>
<gene>
    <name evidence="2" type="ORF">KC19_VG117500</name>
</gene>
<evidence type="ECO:0000256" key="1">
    <source>
        <dbReference type="SAM" id="MobiDB-lite"/>
    </source>
</evidence>
<accession>A0A8T0HPG5</accession>
<dbReference type="EMBL" id="CM026426">
    <property type="protein sequence ID" value="KAG0572691.1"/>
    <property type="molecule type" value="Genomic_DNA"/>
</dbReference>
<evidence type="ECO:0000313" key="3">
    <source>
        <dbReference type="Proteomes" id="UP000822688"/>
    </source>
</evidence>
<reference evidence="2" key="1">
    <citation type="submission" date="2020-06" db="EMBL/GenBank/DDBJ databases">
        <title>WGS assembly of Ceratodon purpureus strain R40.</title>
        <authorList>
            <person name="Carey S.B."/>
            <person name="Jenkins J."/>
            <person name="Shu S."/>
            <person name="Lovell J.T."/>
            <person name="Sreedasyam A."/>
            <person name="Maumus F."/>
            <person name="Tiley G.P."/>
            <person name="Fernandez-Pozo N."/>
            <person name="Barry K."/>
            <person name="Chen C."/>
            <person name="Wang M."/>
            <person name="Lipzen A."/>
            <person name="Daum C."/>
            <person name="Saski C.A."/>
            <person name="Payton A.C."/>
            <person name="Mcbreen J.C."/>
            <person name="Conrad R.E."/>
            <person name="Kollar L.M."/>
            <person name="Olsson S."/>
            <person name="Huttunen S."/>
            <person name="Landis J.B."/>
            <person name="Wickett N.J."/>
            <person name="Johnson M.G."/>
            <person name="Rensing S.A."/>
            <person name="Grimwood J."/>
            <person name="Schmutz J."/>
            <person name="Mcdaniel S.F."/>
        </authorList>
    </citation>
    <scope>NUCLEOTIDE SEQUENCE</scope>
    <source>
        <strain evidence="2">R40</strain>
    </source>
</reference>
<proteinExistence type="predicted"/>
<evidence type="ECO:0000313" key="2">
    <source>
        <dbReference type="EMBL" id="KAG0572691.1"/>
    </source>
</evidence>